<proteinExistence type="predicted"/>
<feature type="compositionally biased region" description="Polar residues" evidence="1">
    <location>
        <begin position="512"/>
        <end position="521"/>
    </location>
</feature>
<dbReference type="InterPro" id="IPR007110">
    <property type="entry name" value="Ig-like_dom"/>
</dbReference>
<dbReference type="Gene3D" id="2.60.40.10">
    <property type="entry name" value="Immunoglobulins"/>
    <property type="match status" value="1"/>
</dbReference>
<keyword evidence="2" id="KW-1133">Transmembrane helix</keyword>
<evidence type="ECO:0000313" key="5">
    <source>
        <dbReference type="Proteomes" id="UP000694845"/>
    </source>
</evidence>
<evidence type="ECO:0000256" key="1">
    <source>
        <dbReference type="SAM" id="MobiDB-lite"/>
    </source>
</evidence>
<evidence type="ECO:0000259" key="4">
    <source>
        <dbReference type="PROSITE" id="PS50835"/>
    </source>
</evidence>
<dbReference type="GeneID" id="110988212"/>
<dbReference type="RefSeq" id="XP_022107222.1">
    <property type="nucleotide sequence ID" value="XM_022251530.1"/>
</dbReference>
<dbReference type="InterPro" id="IPR003599">
    <property type="entry name" value="Ig_sub"/>
</dbReference>
<feature type="compositionally biased region" description="Basic and acidic residues" evidence="1">
    <location>
        <begin position="450"/>
        <end position="461"/>
    </location>
</feature>
<feature type="compositionally biased region" description="Polar residues" evidence="1">
    <location>
        <begin position="208"/>
        <end position="242"/>
    </location>
</feature>
<evidence type="ECO:0000256" key="3">
    <source>
        <dbReference type="SAM" id="SignalP"/>
    </source>
</evidence>
<keyword evidence="2" id="KW-0812">Transmembrane</keyword>
<dbReference type="SMART" id="SM00409">
    <property type="entry name" value="IG"/>
    <property type="match status" value="1"/>
</dbReference>
<feature type="region of interest" description="Disordered" evidence="1">
    <location>
        <begin position="449"/>
        <end position="484"/>
    </location>
</feature>
<dbReference type="InterPro" id="IPR013783">
    <property type="entry name" value="Ig-like_fold"/>
</dbReference>
<feature type="compositionally biased region" description="Low complexity" evidence="1">
    <location>
        <begin position="176"/>
        <end position="187"/>
    </location>
</feature>
<dbReference type="PROSITE" id="PS50835">
    <property type="entry name" value="IG_LIKE"/>
    <property type="match status" value="1"/>
</dbReference>
<dbReference type="Proteomes" id="UP000694845">
    <property type="component" value="Unplaced"/>
</dbReference>
<feature type="signal peptide" evidence="3">
    <location>
        <begin position="1"/>
        <end position="21"/>
    </location>
</feature>
<accession>A0A8B7ZQ84</accession>
<dbReference type="AlphaFoldDB" id="A0A8B7ZQ84"/>
<keyword evidence="2" id="KW-0472">Membrane</keyword>
<dbReference type="OrthoDB" id="10233648at2759"/>
<reference evidence="6" key="1">
    <citation type="submission" date="2025-08" db="UniProtKB">
        <authorList>
            <consortium name="RefSeq"/>
        </authorList>
    </citation>
    <scope>IDENTIFICATION</scope>
</reference>
<dbReference type="SUPFAM" id="SSF48726">
    <property type="entry name" value="Immunoglobulin"/>
    <property type="match status" value="1"/>
</dbReference>
<dbReference type="KEGG" id="aplc:110988212"/>
<feature type="compositionally biased region" description="Polar residues" evidence="1">
    <location>
        <begin position="268"/>
        <end position="285"/>
    </location>
</feature>
<feature type="domain" description="Ig-like" evidence="4">
    <location>
        <begin position="20"/>
        <end position="124"/>
    </location>
</feature>
<keyword evidence="5" id="KW-1185">Reference proteome</keyword>
<feature type="region of interest" description="Disordered" evidence="1">
    <location>
        <begin position="155"/>
        <end position="251"/>
    </location>
</feature>
<organism evidence="5 6">
    <name type="scientific">Acanthaster planci</name>
    <name type="common">Crown-of-thorns starfish</name>
    <dbReference type="NCBI Taxonomy" id="133434"/>
    <lineage>
        <taxon>Eukaryota</taxon>
        <taxon>Metazoa</taxon>
        <taxon>Echinodermata</taxon>
        <taxon>Eleutherozoa</taxon>
        <taxon>Asterozoa</taxon>
        <taxon>Asteroidea</taxon>
        <taxon>Valvatacea</taxon>
        <taxon>Valvatida</taxon>
        <taxon>Acanthasteridae</taxon>
        <taxon>Acanthaster</taxon>
    </lineage>
</organism>
<protein>
    <submittedName>
        <fullName evidence="6">Uncharacterized protein LOC110988212</fullName>
    </submittedName>
</protein>
<sequence>MVTQAVSTLSLFAVMVTTESAVTIRAVPDEVSVRRGEPLELSCGIEYEAATVVHTVRWYRGIHSDIYGEINVATRCGAVHLACPAVHTTDERGIIRFERGRNNDATLTLAIDSSSFADSMTFYCGIIIKGVDGAPLHESSAVYVSVTRYTTTGANPAIPGTTRDAGTLTSTVPNVDATTTTAPKTDTLISTTRDVKTTTVTPPNPTTSENGVQTSLANQKSTQQSEGPSSAEYSPNLTSSSPAKVAQPTFPSPTGSVVFATASFTRHQTLRASTPSDRTTPSLMSTDPVPSPRTLLLAVAGGAGGVIIILLGIVSYLVASRKKANGRDNRYTDASISQATVPDTRKTNIQGTRTWGYQFHKSQGRHELSSDTAIAPGEYGPTGPSSPSPAIAYEVVPLFGLRQSPPPEDASDDNLCDFRCTKTWRQDRSEDTASAEEIVVRHKAPLRQDLWGRERTADNPKVRRPGPAGSPAVPRRDDSDSSSIYDCDRKFVDNVLYAASSDSAIVREQKFGQSVLSSQNKVKGKPRLDPF</sequence>
<keyword evidence="3" id="KW-0732">Signal</keyword>
<gene>
    <name evidence="6" type="primary">LOC110988212</name>
</gene>
<dbReference type="InterPro" id="IPR036179">
    <property type="entry name" value="Ig-like_dom_sf"/>
</dbReference>
<evidence type="ECO:0000256" key="2">
    <source>
        <dbReference type="SAM" id="Phobius"/>
    </source>
</evidence>
<name>A0A8B7ZQ84_ACAPL</name>
<feature type="region of interest" description="Disordered" evidence="1">
    <location>
        <begin position="268"/>
        <end position="288"/>
    </location>
</feature>
<feature type="region of interest" description="Disordered" evidence="1">
    <location>
        <begin position="512"/>
        <end position="531"/>
    </location>
</feature>
<evidence type="ECO:0000313" key="6">
    <source>
        <dbReference type="RefSeq" id="XP_022107222.1"/>
    </source>
</evidence>
<feature type="chain" id="PRO_5034638746" evidence="3">
    <location>
        <begin position="22"/>
        <end position="531"/>
    </location>
</feature>
<feature type="transmembrane region" description="Helical" evidence="2">
    <location>
        <begin position="295"/>
        <end position="319"/>
    </location>
</feature>